<keyword evidence="2" id="KW-1185">Reference proteome</keyword>
<reference evidence="1" key="2">
    <citation type="submission" date="2022-01" db="EMBL/GenBank/DDBJ databases">
        <authorList>
            <person name="Yamashiro T."/>
            <person name="Shiraishi A."/>
            <person name="Satake H."/>
            <person name="Nakayama K."/>
        </authorList>
    </citation>
    <scope>NUCLEOTIDE SEQUENCE</scope>
</reference>
<evidence type="ECO:0000313" key="2">
    <source>
        <dbReference type="Proteomes" id="UP001151760"/>
    </source>
</evidence>
<organism evidence="1 2">
    <name type="scientific">Tanacetum coccineum</name>
    <dbReference type="NCBI Taxonomy" id="301880"/>
    <lineage>
        <taxon>Eukaryota</taxon>
        <taxon>Viridiplantae</taxon>
        <taxon>Streptophyta</taxon>
        <taxon>Embryophyta</taxon>
        <taxon>Tracheophyta</taxon>
        <taxon>Spermatophyta</taxon>
        <taxon>Magnoliopsida</taxon>
        <taxon>eudicotyledons</taxon>
        <taxon>Gunneridae</taxon>
        <taxon>Pentapetalae</taxon>
        <taxon>asterids</taxon>
        <taxon>campanulids</taxon>
        <taxon>Asterales</taxon>
        <taxon>Asteraceae</taxon>
        <taxon>Asteroideae</taxon>
        <taxon>Anthemideae</taxon>
        <taxon>Anthemidinae</taxon>
        <taxon>Tanacetum</taxon>
    </lineage>
</organism>
<evidence type="ECO:0000313" key="1">
    <source>
        <dbReference type="EMBL" id="GJS91787.1"/>
    </source>
</evidence>
<dbReference type="Proteomes" id="UP001151760">
    <property type="component" value="Unassembled WGS sequence"/>
</dbReference>
<accession>A0ABQ4ZPG5</accession>
<proteinExistence type="predicted"/>
<gene>
    <name evidence="1" type="ORF">Tco_0774423</name>
</gene>
<protein>
    <submittedName>
        <fullName evidence="1">Uncharacterized protein</fullName>
    </submittedName>
</protein>
<name>A0ABQ4ZPG5_9ASTR</name>
<dbReference type="EMBL" id="BQNB010011532">
    <property type="protein sequence ID" value="GJS91787.1"/>
    <property type="molecule type" value="Genomic_DNA"/>
</dbReference>
<reference evidence="1" key="1">
    <citation type="journal article" date="2022" name="Int. J. Mol. Sci.">
        <title>Draft Genome of Tanacetum Coccineum: Genomic Comparison of Closely Related Tanacetum-Family Plants.</title>
        <authorList>
            <person name="Yamashiro T."/>
            <person name="Shiraishi A."/>
            <person name="Nakayama K."/>
            <person name="Satake H."/>
        </authorList>
    </citation>
    <scope>NUCLEOTIDE SEQUENCE</scope>
</reference>
<comment type="caution">
    <text evidence="1">The sequence shown here is derived from an EMBL/GenBank/DDBJ whole genome shotgun (WGS) entry which is preliminary data.</text>
</comment>
<sequence>MLVELKERLLQLQLCYFPSLALSSETEEEELDLSALGFKWTLGMDDEKLKHLQFLLVLKVEPFQHPSL</sequence>